<protein>
    <submittedName>
        <fullName evidence="8">Outer membrane efflux protein</fullName>
    </submittedName>
</protein>
<dbReference type="InterPro" id="IPR051906">
    <property type="entry name" value="TolC-like"/>
</dbReference>
<keyword evidence="5" id="KW-0812">Transmembrane</keyword>
<name>E4TXJ5_SULKY</name>
<dbReference type="RefSeq" id="WP_013460101.1">
    <property type="nucleotide sequence ID" value="NC_014762.1"/>
</dbReference>
<dbReference type="PANTHER" id="PTHR30026">
    <property type="entry name" value="OUTER MEMBRANE PROTEIN TOLC"/>
    <property type="match status" value="1"/>
</dbReference>
<dbReference type="InterPro" id="IPR003423">
    <property type="entry name" value="OMP_efflux"/>
</dbReference>
<dbReference type="Proteomes" id="UP000008721">
    <property type="component" value="Chromosome"/>
</dbReference>
<keyword evidence="3" id="KW-0813">Transport</keyword>
<dbReference type="STRING" id="709032.Sulku_1241"/>
<gene>
    <name evidence="8" type="ordered locus">Sulku_1241</name>
</gene>
<keyword evidence="9" id="KW-1185">Reference proteome</keyword>
<evidence type="ECO:0000256" key="6">
    <source>
        <dbReference type="ARBA" id="ARBA00023136"/>
    </source>
</evidence>
<dbReference type="SUPFAM" id="SSF56954">
    <property type="entry name" value="Outer membrane efflux proteins (OEP)"/>
    <property type="match status" value="1"/>
</dbReference>
<dbReference type="PANTHER" id="PTHR30026:SF20">
    <property type="entry name" value="OUTER MEMBRANE PROTEIN TOLC"/>
    <property type="match status" value="1"/>
</dbReference>
<dbReference type="Pfam" id="PF02321">
    <property type="entry name" value="OEP"/>
    <property type="match status" value="2"/>
</dbReference>
<evidence type="ECO:0000256" key="3">
    <source>
        <dbReference type="ARBA" id="ARBA00022448"/>
    </source>
</evidence>
<dbReference type="HOGENOM" id="CLU_012817_10_4_7"/>
<dbReference type="GO" id="GO:0015288">
    <property type="term" value="F:porin activity"/>
    <property type="evidence" value="ECO:0007669"/>
    <property type="project" value="TreeGrafter"/>
</dbReference>
<keyword evidence="7" id="KW-0998">Cell outer membrane</keyword>
<dbReference type="eggNOG" id="COG1538">
    <property type="taxonomic scope" value="Bacteria"/>
</dbReference>
<dbReference type="AlphaFoldDB" id="E4TXJ5"/>
<dbReference type="OrthoDB" id="5337872at2"/>
<dbReference type="KEGG" id="sku:Sulku_1241"/>
<dbReference type="EMBL" id="CP002355">
    <property type="protein sequence ID" value="ADR33904.1"/>
    <property type="molecule type" value="Genomic_DNA"/>
</dbReference>
<dbReference type="Gene3D" id="1.20.1600.10">
    <property type="entry name" value="Outer membrane efflux proteins (OEP)"/>
    <property type="match status" value="1"/>
</dbReference>
<dbReference type="GO" id="GO:1990281">
    <property type="term" value="C:efflux pump complex"/>
    <property type="evidence" value="ECO:0007669"/>
    <property type="project" value="TreeGrafter"/>
</dbReference>
<evidence type="ECO:0000256" key="4">
    <source>
        <dbReference type="ARBA" id="ARBA00022452"/>
    </source>
</evidence>
<evidence type="ECO:0000313" key="9">
    <source>
        <dbReference type="Proteomes" id="UP000008721"/>
    </source>
</evidence>
<evidence type="ECO:0000256" key="1">
    <source>
        <dbReference type="ARBA" id="ARBA00004442"/>
    </source>
</evidence>
<keyword evidence="6" id="KW-0472">Membrane</keyword>
<organism evidence="8 9">
    <name type="scientific">Sulfuricurvum kujiense (strain ATCC BAA-921 / DSM 16994 / JCM 11577 / YK-1)</name>
    <dbReference type="NCBI Taxonomy" id="709032"/>
    <lineage>
        <taxon>Bacteria</taxon>
        <taxon>Pseudomonadati</taxon>
        <taxon>Campylobacterota</taxon>
        <taxon>Epsilonproteobacteria</taxon>
        <taxon>Campylobacterales</taxon>
        <taxon>Sulfurimonadaceae</taxon>
        <taxon>Sulfuricurvum</taxon>
    </lineage>
</organism>
<evidence type="ECO:0000256" key="7">
    <source>
        <dbReference type="ARBA" id="ARBA00023237"/>
    </source>
</evidence>
<evidence type="ECO:0000313" key="8">
    <source>
        <dbReference type="EMBL" id="ADR33904.1"/>
    </source>
</evidence>
<comment type="similarity">
    <text evidence="2">Belongs to the outer membrane factor (OMF) (TC 1.B.17) family.</text>
</comment>
<sequence length="429" mass="46749">MRRLLFLIFPTFLGAQSYPDVIIALENSPTLQSARQLETAALESYRAAEGKNLPTLDASFSDITFQKTPTVTFSSMQLPMGTKKHIEGSLTLSYPLFSGFAISSSIEKAKLSHEKAALEVADLKRNLFINATKLYTAIAAADEIISAQHEAKKAIGESYAKAKGLYDNGLLAPAELYAIEAKIFEIDAQIVESQNRKSQALNQLSYLTGDTIDSAQFPANVLPLMEKDEMIAVALTHREDLLALAKGMDIAQNDIVLAQSRYYPNVALIGSLKGQGDTIALSGDGYSNANKSYAGVSASWNLFSGFSDFHTAEAAKAAKLASAITLEDYKHRITTEIKNTYLDIQAVQSRLESARMQVKASDEYAKLTRGRFDNQLVGADELSRSIADLASAKAKMANLKSELFNQSALLWLEGGLSAYEEKIMGAIRK</sequence>
<evidence type="ECO:0000256" key="2">
    <source>
        <dbReference type="ARBA" id="ARBA00007613"/>
    </source>
</evidence>
<keyword evidence="4" id="KW-1134">Transmembrane beta strand</keyword>
<evidence type="ECO:0000256" key="5">
    <source>
        <dbReference type="ARBA" id="ARBA00022692"/>
    </source>
</evidence>
<comment type="subcellular location">
    <subcellularLocation>
        <location evidence="1">Cell outer membrane</location>
    </subcellularLocation>
</comment>
<dbReference type="GO" id="GO:0009279">
    <property type="term" value="C:cell outer membrane"/>
    <property type="evidence" value="ECO:0007669"/>
    <property type="project" value="UniProtKB-SubCell"/>
</dbReference>
<accession>E4TXJ5</accession>
<dbReference type="GO" id="GO:0015562">
    <property type="term" value="F:efflux transmembrane transporter activity"/>
    <property type="evidence" value="ECO:0007669"/>
    <property type="project" value="InterPro"/>
</dbReference>
<proteinExistence type="inferred from homology"/>
<reference evidence="8 9" key="1">
    <citation type="journal article" date="2012" name="Stand. Genomic Sci.">
        <title>Complete genome sequence of the sulfur compounds oxidizing chemolithoautotroph Sulfuricurvum kujiense type strain (YK-1(T)).</title>
        <authorList>
            <person name="Han C."/>
            <person name="Kotsyurbenko O."/>
            <person name="Chertkov O."/>
            <person name="Held B."/>
            <person name="Lapidus A."/>
            <person name="Nolan M."/>
            <person name="Lucas S."/>
            <person name="Hammon N."/>
            <person name="Deshpande S."/>
            <person name="Cheng J.F."/>
            <person name="Tapia R."/>
            <person name="Goodwin L.A."/>
            <person name="Pitluck S."/>
            <person name="Liolios K."/>
            <person name="Pagani I."/>
            <person name="Ivanova N."/>
            <person name="Mavromatis K."/>
            <person name="Mikhailova N."/>
            <person name="Pati A."/>
            <person name="Chen A."/>
            <person name="Palaniappan K."/>
            <person name="Land M."/>
            <person name="Hauser L."/>
            <person name="Chang Y.J."/>
            <person name="Jeffries C.D."/>
            <person name="Brambilla E.M."/>
            <person name="Rohde M."/>
            <person name="Spring S."/>
            <person name="Sikorski J."/>
            <person name="Goker M."/>
            <person name="Woyke T."/>
            <person name="Bristow J."/>
            <person name="Eisen J.A."/>
            <person name="Markowitz V."/>
            <person name="Hugenholtz P."/>
            <person name="Kyrpides N.C."/>
            <person name="Klenk H.P."/>
            <person name="Detter J.C."/>
        </authorList>
    </citation>
    <scope>NUCLEOTIDE SEQUENCE [LARGE SCALE GENOMIC DNA]</scope>
    <source>
        <strain evidence="9">ATCC BAA-921 / DSM 16994 / JCM 11577 / YK-1</strain>
    </source>
</reference>